<dbReference type="OrthoDB" id="3631430at2"/>
<dbReference type="AlphaFoldDB" id="A0A542DQV8"/>
<dbReference type="RefSeq" id="WP_142000968.1">
    <property type="nucleotide sequence ID" value="NZ_VFML01000001.1"/>
</dbReference>
<keyword evidence="1" id="KW-1133">Transmembrane helix</keyword>
<evidence type="ECO:0000313" key="3">
    <source>
        <dbReference type="Proteomes" id="UP000320876"/>
    </source>
</evidence>
<proteinExistence type="predicted"/>
<feature type="transmembrane region" description="Helical" evidence="1">
    <location>
        <begin position="37"/>
        <end position="56"/>
    </location>
</feature>
<keyword evidence="1" id="KW-0812">Transmembrane</keyword>
<keyword evidence="1" id="KW-0472">Membrane</keyword>
<name>A0A542DQV8_AMYCI</name>
<comment type="caution">
    <text evidence="2">The sequence shown here is derived from an EMBL/GenBank/DDBJ whole genome shotgun (WGS) entry which is preliminary data.</text>
</comment>
<dbReference type="EMBL" id="VFML01000001">
    <property type="protein sequence ID" value="TQJ05447.1"/>
    <property type="molecule type" value="Genomic_DNA"/>
</dbReference>
<keyword evidence="3" id="KW-1185">Reference proteome</keyword>
<feature type="transmembrane region" description="Helical" evidence="1">
    <location>
        <begin position="12"/>
        <end position="31"/>
    </location>
</feature>
<sequence length="73" mass="8509">MWHIGFLAWRAWVWARVLVPAGLLLWLVYHVHGNSPAFWITTLFVVGVLCGAWFVLRDLARHERDTPARGGRW</sequence>
<organism evidence="2 3">
    <name type="scientific">Amycolatopsis cihanbeyliensis</name>
    <dbReference type="NCBI Taxonomy" id="1128664"/>
    <lineage>
        <taxon>Bacteria</taxon>
        <taxon>Bacillati</taxon>
        <taxon>Actinomycetota</taxon>
        <taxon>Actinomycetes</taxon>
        <taxon>Pseudonocardiales</taxon>
        <taxon>Pseudonocardiaceae</taxon>
        <taxon>Amycolatopsis</taxon>
    </lineage>
</organism>
<gene>
    <name evidence="2" type="ORF">FB471_5278</name>
</gene>
<protein>
    <submittedName>
        <fullName evidence="2">Uncharacterized protein</fullName>
    </submittedName>
</protein>
<evidence type="ECO:0000256" key="1">
    <source>
        <dbReference type="SAM" id="Phobius"/>
    </source>
</evidence>
<evidence type="ECO:0000313" key="2">
    <source>
        <dbReference type="EMBL" id="TQJ05447.1"/>
    </source>
</evidence>
<dbReference type="Proteomes" id="UP000320876">
    <property type="component" value="Unassembled WGS sequence"/>
</dbReference>
<reference evidence="2 3" key="1">
    <citation type="submission" date="2019-06" db="EMBL/GenBank/DDBJ databases">
        <title>Sequencing the genomes of 1000 actinobacteria strains.</title>
        <authorList>
            <person name="Klenk H.-P."/>
        </authorList>
    </citation>
    <scope>NUCLEOTIDE SEQUENCE [LARGE SCALE GENOMIC DNA]</scope>
    <source>
        <strain evidence="2 3">DSM 45679</strain>
    </source>
</reference>
<accession>A0A542DQV8</accession>